<sequence length="76" mass="8400">MPGDLAAGLSFRVAATGRADPESADVGQRSRQPWFQRCERVFPLYAHSRLFRASEYRSRSLALCLVINTADVGDEG</sequence>
<gene>
    <name evidence="1" type="ORF">MJG53_002777</name>
</gene>
<reference evidence="1" key="1">
    <citation type="submission" date="2022-03" db="EMBL/GenBank/DDBJ databases">
        <title>Genomic analyses of argali, domestic sheep and their hybrids provide insights into chromosomal evolution, heterosis and genetic basis of agronomic traits.</title>
        <authorList>
            <person name="Li M."/>
        </authorList>
    </citation>
    <scope>NUCLEOTIDE SEQUENCE</scope>
    <source>
        <strain evidence="1">F1 hybrid</strain>
    </source>
</reference>
<organism evidence="1 2">
    <name type="scientific">Ovis ammon polii x Ovis aries</name>
    <dbReference type="NCBI Taxonomy" id="2918886"/>
    <lineage>
        <taxon>Eukaryota</taxon>
        <taxon>Metazoa</taxon>
        <taxon>Chordata</taxon>
        <taxon>Craniata</taxon>
        <taxon>Vertebrata</taxon>
        <taxon>Euteleostomi</taxon>
        <taxon>Mammalia</taxon>
        <taxon>Eutheria</taxon>
        <taxon>Laurasiatheria</taxon>
        <taxon>Artiodactyla</taxon>
        <taxon>Ruminantia</taxon>
        <taxon>Pecora</taxon>
        <taxon>Bovidae</taxon>
        <taxon>Caprinae</taxon>
        <taxon>Ovis</taxon>
    </lineage>
</organism>
<accession>A0ACB9VFR7</accession>
<evidence type="ECO:0000313" key="1">
    <source>
        <dbReference type="EMBL" id="KAI4588369.1"/>
    </source>
</evidence>
<name>A0ACB9VFR7_9CETA</name>
<comment type="caution">
    <text evidence="1">The sequence shown here is derived from an EMBL/GenBank/DDBJ whole genome shotgun (WGS) entry which is preliminary data.</text>
</comment>
<dbReference type="EMBL" id="CM043027">
    <property type="protein sequence ID" value="KAI4588369.1"/>
    <property type="molecule type" value="Genomic_DNA"/>
</dbReference>
<keyword evidence="2" id="KW-1185">Reference proteome</keyword>
<protein>
    <submittedName>
        <fullName evidence="1">Uncharacterized protein</fullName>
    </submittedName>
</protein>
<proteinExistence type="predicted"/>
<dbReference type="Proteomes" id="UP001057279">
    <property type="component" value="Linkage Group LG02"/>
</dbReference>
<evidence type="ECO:0000313" key="2">
    <source>
        <dbReference type="Proteomes" id="UP001057279"/>
    </source>
</evidence>